<accession>A0A0A8Z3M3</accession>
<protein>
    <submittedName>
        <fullName evidence="1">Uncharacterized protein</fullName>
    </submittedName>
</protein>
<organism evidence="1">
    <name type="scientific">Arundo donax</name>
    <name type="common">Giant reed</name>
    <name type="synonym">Donax arundinaceus</name>
    <dbReference type="NCBI Taxonomy" id="35708"/>
    <lineage>
        <taxon>Eukaryota</taxon>
        <taxon>Viridiplantae</taxon>
        <taxon>Streptophyta</taxon>
        <taxon>Embryophyta</taxon>
        <taxon>Tracheophyta</taxon>
        <taxon>Spermatophyta</taxon>
        <taxon>Magnoliopsida</taxon>
        <taxon>Liliopsida</taxon>
        <taxon>Poales</taxon>
        <taxon>Poaceae</taxon>
        <taxon>PACMAD clade</taxon>
        <taxon>Arundinoideae</taxon>
        <taxon>Arundineae</taxon>
        <taxon>Arundo</taxon>
    </lineage>
</organism>
<reference evidence="1" key="2">
    <citation type="journal article" date="2015" name="Data Brief">
        <title>Shoot transcriptome of the giant reed, Arundo donax.</title>
        <authorList>
            <person name="Barrero R.A."/>
            <person name="Guerrero F.D."/>
            <person name="Moolhuijzen P."/>
            <person name="Goolsby J.A."/>
            <person name="Tidwell J."/>
            <person name="Bellgard S.E."/>
            <person name="Bellgard M.I."/>
        </authorList>
    </citation>
    <scope>NUCLEOTIDE SEQUENCE</scope>
    <source>
        <tissue evidence="1">Shoot tissue taken approximately 20 cm above the soil surface</tissue>
    </source>
</reference>
<dbReference type="AlphaFoldDB" id="A0A0A8Z3M3"/>
<reference evidence="1" key="1">
    <citation type="submission" date="2014-09" db="EMBL/GenBank/DDBJ databases">
        <authorList>
            <person name="Magalhaes I.L.F."/>
            <person name="Oliveira U."/>
            <person name="Santos F.R."/>
            <person name="Vidigal T.H.D.A."/>
            <person name="Brescovit A.D."/>
            <person name="Santos A.J."/>
        </authorList>
    </citation>
    <scope>NUCLEOTIDE SEQUENCE</scope>
    <source>
        <tissue evidence="1">Shoot tissue taken approximately 20 cm above the soil surface</tissue>
    </source>
</reference>
<evidence type="ECO:0000313" key="1">
    <source>
        <dbReference type="EMBL" id="JAD33401.1"/>
    </source>
</evidence>
<sequence>MERFRDQIQEGRESLQL</sequence>
<dbReference type="EMBL" id="GBRH01264494">
    <property type="protein sequence ID" value="JAD33401.1"/>
    <property type="molecule type" value="Transcribed_RNA"/>
</dbReference>
<proteinExistence type="predicted"/>
<name>A0A0A8Z3M3_ARUDO</name>